<dbReference type="PANTHER" id="PTHR35586">
    <property type="entry name" value="SLL1691 PROTEIN"/>
    <property type="match status" value="1"/>
</dbReference>
<keyword evidence="3" id="KW-1185">Reference proteome</keyword>
<dbReference type="Pfam" id="PF14261">
    <property type="entry name" value="DUF4351"/>
    <property type="match status" value="1"/>
</dbReference>
<dbReference type="AlphaFoldDB" id="A0A1A8XJU5"/>
<evidence type="ECO:0000313" key="3">
    <source>
        <dbReference type="Proteomes" id="UP000199169"/>
    </source>
</evidence>
<dbReference type="PANTHER" id="PTHR35586:SF1">
    <property type="entry name" value="SLL1691 PROTEIN"/>
    <property type="match status" value="1"/>
</dbReference>
<sequence length="124" mass="14191">MARPLYERHWDKQRIIDRFSVIDWLMRLPTELEQRLLQEVCTLERNLSMPYVTSAERFGIERGLQQGGQKQGEAALLQRQLARRFGPLSDAGAARLASASIDQLATWARKVLDAESLDNVLDPQ</sequence>
<evidence type="ECO:0000259" key="1">
    <source>
        <dbReference type="Pfam" id="PF14261"/>
    </source>
</evidence>
<name>A0A1A8XJU5_9PROT</name>
<reference evidence="2 3" key="1">
    <citation type="submission" date="2016-06" db="EMBL/GenBank/DDBJ databases">
        <authorList>
            <person name="Kjaerup R.B."/>
            <person name="Dalgaard T.S."/>
            <person name="Juul-Madsen H.R."/>
        </authorList>
    </citation>
    <scope>NUCLEOTIDE SEQUENCE [LARGE SCALE GENOMIC DNA]</scope>
    <source>
        <strain evidence="2">3</strain>
    </source>
</reference>
<dbReference type="STRING" id="1860102.ACCAA_130151"/>
<protein>
    <submittedName>
        <fullName evidence="2">Transposase</fullName>
    </submittedName>
</protein>
<accession>A0A1A8XJU5</accession>
<evidence type="ECO:0000313" key="2">
    <source>
        <dbReference type="EMBL" id="SBT04218.1"/>
    </source>
</evidence>
<gene>
    <name evidence="2" type="ORF">ACCAA_130151</name>
</gene>
<dbReference type="Proteomes" id="UP000199169">
    <property type="component" value="Unassembled WGS sequence"/>
</dbReference>
<dbReference type="InterPro" id="IPR025587">
    <property type="entry name" value="DUF4351"/>
</dbReference>
<organism evidence="2 3">
    <name type="scientific">Candidatus Accumulibacter aalborgensis</name>
    <dbReference type="NCBI Taxonomy" id="1860102"/>
    <lineage>
        <taxon>Bacteria</taxon>
        <taxon>Pseudomonadati</taxon>
        <taxon>Pseudomonadota</taxon>
        <taxon>Betaproteobacteria</taxon>
        <taxon>Candidatus Accumulibacter</taxon>
    </lineage>
</organism>
<proteinExistence type="predicted"/>
<feature type="domain" description="DUF4351" evidence="1">
    <location>
        <begin position="67"/>
        <end position="119"/>
    </location>
</feature>
<dbReference type="EMBL" id="FLQX01000035">
    <property type="protein sequence ID" value="SBT04218.1"/>
    <property type="molecule type" value="Genomic_DNA"/>
</dbReference>